<feature type="region of interest" description="Disordered" evidence="1">
    <location>
        <begin position="26"/>
        <end position="50"/>
    </location>
</feature>
<sequence>MRWSSLFSVYIWIILPPQLYAYPTSESSKQGHEPVIRNAAESSSPSTSNRENMAQLLSNITAEAHLDRRAGTPACGVSLRTATRDDCNRKAGILDFTFVGQPTGTVVGRPMRIVRPTVSPPGSQCDHALELQVVQFVLTQSGFCALIPDLVAAHALPRGAADVLQAIIDVINHDVNLFFLETAVNGAKRDYVVKAMRFIPLSISGTPRTGLFYPDVRQYIRNPTVDNAATTIAQSADQQIASIVRLATAIPNRSAALTNALVHYNQQLARGFSVTAVWNDVLAAQILP</sequence>
<keyword evidence="2" id="KW-0732">Signal</keyword>
<protein>
    <submittedName>
        <fullName evidence="3">Uncharacterized protein</fullName>
    </submittedName>
</protein>
<proteinExistence type="predicted"/>
<dbReference type="AlphaFoldDB" id="A0A164PGC2"/>
<dbReference type="EMBL" id="KV419434">
    <property type="protein sequence ID" value="KZS88701.1"/>
    <property type="molecule type" value="Genomic_DNA"/>
</dbReference>
<keyword evidence="4" id="KW-1185">Reference proteome</keyword>
<accession>A0A164PGC2</accession>
<feature type="chain" id="PRO_5007852284" evidence="2">
    <location>
        <begin position="22"/>
        <end position="288"/>
    </location>
</feature>
<reference evidence="3 4" key="1">
    <citation type="journal article" date="2016" name="Mol. Biol. Evol.">
        <title>Comparative Genomics of Early-Diverging Mushroom-Forming Fungi Provides Insights into the Origins of Lignocellulose Decay Capabilities.</title>
        <authorList>
            <person name="Nagy L.G."/>
            <person name="Riley R."/>
            <person name="Tritt A."/>
            <person name="Adam C."/>
            <person name="Daum C."/>
            <person name="Floudas D."/>
            <person name="Sun H."/>
            <person name="Yadav J.S."/>
            <person name="Pangilinan J."/>
            <person name="Larsson K.H."/>
            <person name="Matsuura K."/>
            <person name="Barry K."/>
            <person name="Labutti K."/>
            <person name="Kuo R."/>
            <person name="Ohm R.A."/>
            <person name="Bhattacharya S.S."/>
            <person name="Shirouzu T."/>
            <person name="Yoshinaga Y."/>
            <person name="Martin F.M."/>
            <person name="Grigoriev I.V."/>
            <person name="Hibbett D.S."/>
        </authorList>
    </citation>
    <scope>NUCLEOTIDE SEQUENCE [LARGE SCALE GENOMIC DNA]</scope>
    <source>
        <strain evidence="3 4">HHB9708</strain>
    </source>
</reference>
<feature type="signal peptide" evidence="2">
    <location>
        <begin position="1"/>
        <end position="21"/>
    </location>
</feature>
<gene>
    <name evidence="3" type="ORF">SISNIDRAFT_469969</name>
</gene>
<evidence type="ECO:0000256" key="1">
    <source>
        <dbReference type="SAM" id="MobiDB-lite"/>
    </source>
</evidence>
<evidence type="ECO:0000313" key="4">
    <source>
        <dbReference type="Proteomes" id="UP000076722"/>
    </source>
</evidence>
<evidence type="ECO:0000313" key="3">
    <source>
        <dbReference type="EMBL" id="KZS88701.1"/>
    </source>
</evidence>
<feature type="compositionally biased region" description="Polar residues" evidence="1">
    <location>
        <begin position="40"/>
        <end position="50"/>
    </location>
</feature>
<dbReference type="Proteomes" id="UP000076722">
    <property type="component" value="Unassembled WGS sequence"/>
</dbReference>
<organism evidence="3 4">
    <name type="scientific">Sistotremastrum niveocremeum HHB9708</name>
    <dbReference type="NCBI Taxonomy" id="1314777"/>
    <lineage>
        <taxon>Eukaryota</taxon>
        <taxon>Fungi</taxon>
        <taxon>Dikarya</taxon>
        <taxon>Basidiomycota</taxon>
        <taxon>Agaricomycotina</taxon>
        <taxon>Agaricomycetes</taxon>
        <taxon>Sistotremastrales</taxon>
        <taxon>Sistotremastraceae</taxon>
        <taxon>Sertulicium</taxon>
        <taxon>Sertulicium niveocremeum</taxon>
    </lineage>
</organism>
<evidence type="ECO:0000256" key="2">
    <source>
        <dbReference type="SAM" id="SignalP"/>
    </source>
</evidence>
<name>A0A164PGC2_9AGAM</name>